<proteinExistence type="predicted"/>
<name>A0A511HLB5_9BACT</name>
<reference evidence="2 3" key="1">
    <citation type="submission" date="2019-07" db="EMBL/GenBank/DDBJ databases">
        <title>Whole genome shotgun sequence of Myxococcus virescens NBRC 100334.</title>
        <authorList>
            <person name="Hosoyama A."/>
            <person name="Uohara A."/>
            <person name="Ohji S."/>
            <person name="Ichikawa N."/>
        </authorList>
    </citation>
    <scope>NUCLEOTIDE SEQUENCE [LARGE SCALE GENOMIC DNA]</scope>
    <source>
        <strain evidence="2 3">NBRC 100334</strain>
    </source>
</reference>
<sequence length="56" mass="5773">MVVVVPPTMSCSMVAGAADSACSSTISGPQPTSNDIAPTVDHRRMTFTDIMETSGI</sequence>
<organism evidence="2 3">
    <name type="scientific">Myxococcus virescens</name>
    <dbReference type="NCBI Taxonomy" id="83456"/>
    <lineage>
        <taxon>Bacteria</taxon>
        <taxon>Pseudomonadati</taxon>
        <taxon>Myxococcota</taxon>
        <taxon>Myxococcia</taxon>
        <taxon>Myxococcales</taxon>
        <taxon>Cystobacterineae</taxon>
        <taxon>Myxococcaceae</taxon>
        <taxon>Myxococcus</taxon>
    </lineage>
</organism>
<dbReference type="AlphaFoldDB" id="A0A511HLB5"/>
<feature type="chain" id="PRO_5021891911" evidence="1">
    <location>
        <begin position="18"/>
        <end position="56"/>
    </location>
</feature>
<evidence type="ECO:0000313" key="2">
    <source>
        <dbReference type="EMBL" id="GEL74376.1"/>
    </source>
</evidence>
<evidence type="ECO:0000313" key="3">
    <source>
        <dbReference type="Proteomes" id="UP000321224"/>
    </source>
</evidence>
<protein>
    <submittedName>
        <fullName evidence="2">Uncharacterized protein</fullName>
    </submittedName>
</protein>
<dbReference type="EMBL" id="BJVY01000046">
    <property type="protein sequence ID" value="GEL74376.1"/>
    <property type="molecule type" value="Genomic_DNA"/>
</dbReference>
<keyword evidence="1" id="KW-0732">Signal</keyword>
<comment type="caution">
    <text evidence="2">The sequence shown here is derived from an EMBL/GenBank/DDBJ whole genome shotgun (WGS) entry which is preliminary data.</text>
</comment>
<evidence type="ECO:0000256" key="1">
    <source>
        <dbReference type="SAM" id="SignalP"/>
    </source>
</evidence>
<dbReference type="Proteomes" id="UP000321224">
    <property type="component" value="Unassembled WGS sequence"/>
</dbReference>
<accession>A0A511HLB5</accession>
<gene>
    <name evidence="2" type="ORF">MVI01_61600</name>
</gene>
<feature type="signal peptide" evidence="1">
    <location>
        <begin position="1"/>
        <end position="17"/>
    </location>
</feature>